<proteinExistence type="predicted"/>
<dbReference type="InterPro" id="IPR052164">
    <property type="entry name" value="Anthracycline_SecMetBiosynth"/>
</dbReference>
<dbReference type="EMBL" id="JADBEM010000001">
    <property type="protein sequence ID" value="MBE1604507.1"/>
    <property type="molecule type" value="Genomic_DNA"/>
</dbReference>
<dbReference type="InterPro" id="IPR041581">
    <property type="entry name" value="Glyoxalase_6"/>
</dbReference>
<evidence type="ECO:0000313" key="2">
    <source>
        <dbReference type="EMBL" id="MBE1604507.1"/>
    </source>
</evidence>
<dbReference type="GO" id="GO:0016829">
    <property type="term" value="F:lyase activity"/>
    <property type="evidence" value="ECO:0007669"/>
    <property type="project" value="UniProtKB-KW"/>
</dbReference>
<feature type="domain" description="VOC" evidence="1">
    <location>
        <begin position="12"/>
        <end position="129"/>
    </location>
</feature>
<dbReference type="SUPFAM" id="SSF54593">
    <property type="entry name" value="Glyoxalase/Bleomycin resistance protein/Dihydroxybiphenyl dioxygenase"/>
    <property type="match status" value="1"/>
</dbReference>
<evidence type="ECO:0000313" key="3">
    <source>
        <dbReference type="Proteomes" id="UP000638648"/>
    </source>
</evidence>
<dbReference type="InterPro" id="IPR029068">
    <property type="entry name" value="Glyas_Bleomycin-R_OHBP_Dase"/>
</dbReference>
<dbReference type="Proteomes" id="UP000638648">
    <property type="component" value="Unassembled WGS sequence"/>
</dbReference>
<dbReference type="PANTHER" id="PTHR33993">
    <property type="entry name" value="GLYOXALASE-RELATED"/>
    <property type="match status" value="1"/>
</dbReference>
<name>A0A927MQS6_9ACTN</name>
<reference evidence="2" key="1">
    <citation type="submission" date="2020-10" db="EMBL/GenBank/DDBJ databases">
        <title>Sequencing the genomes of 1000 actinobacteria strains.</title>
        <authorList>
            <person name="Klenk H.-P."/>
        </authorList>
    </citation>
    <scope>NUCLEOTIDE SEQUENCE</scope>
    <source>
        <strain evidence="2">DSM 45354</strain>
    </source>
</reference>
<dbReference type="RefSeq" id="WP_192749029.1">
    <property type="nucleotide sequence ID" value="NZ_BAABJL010000126.1"/>
</dbReference>
<organism evidence="2 3">
    <name type="scientific">Actinopolymorpha pittospori</name>
    <dbReference type="NCBI Taxonomy" id="648752"/>
    <lineage>
        <taxon>Bacteria</taxon>
        <taxon>Bacillati</taxon>
        <taxon>Actinomycetota</taxon>
        <taxon>Actinomycetes</taxon>
        <taxon>Propionibacteriales</taxon>
        <taxon>Actinopolymorphaceae</taxon>
        <taxon>Actinopolymorpha</taxon>
    </lineage>
</organism>
<evidence type="ECO:0000259" key="1">
    <source>
        <dbReference type="PROSITE" id="PS51819"/>
    </source>
</evidence>
<dbReference type="Gene3D" id="3.10.180.10">
    <property type="entry name" value="2,3-Dihydroxybiphenyl 1,2-Dioxygenase, domain 1"/>
    <property type="match status" value="1"/>
</dbReference>
<gene>
    <name evidence="2" type="ORF">HEB94_001355</name>
</gene>
<dbReference type="CDD" id="cd07247">
    <property type="entry name" value="SgaA_N_like"/>
    <property type="match status" value="1"/>
</dbReference>
<dbReference type="PROSITE" id="PS51819">
    <property type="entry name" value="VOC"/>
    <property type="match status" value="1"/>
</dbReference>
<dbReference type="PANTHER" id="PTHR33993:SF14">
    <property type="entry name" value="GB|AAF24581.1"/>
    <property type="match status" value="1"/>
</dbReference>
<sequence>MTDARMPFRVGSIISADLTVPDAEKVRDFYQAVIGWQVEDFDMGDYNDYLLKTADGDQPVGGVCHARGDNRALPPVWLVYVSVADLEQSTKTCVDLGGKVLTQNDQYAVIQDPAGAILAITREPDTAEF</sequence>
<dbReference type="InterPro" id="IPR037523">
    <property type="entry name" value="VOC_core"/>
</dbReference>
<keyword evidence="2" id="KW-0456">Lyase</keyword>
<dbReference type="AlphaFoldDB" id="A0A927MQS6"/>
<comment type="caution">
    <text evidence="2">The sequence shown here is derived from an EMBL/GenBank/DDBJ whole genome shotgun (WGS) entry which is preliminary data.</text>
</comment>
<accession>A0A927MQS6</accession>
<keyword evidence="3" id="KW-1185">Reference proteome</keyword>
<dbReference type="Pfam" id="PF18029">
    <property type="entry name" value="Glyoxalase_6"/>
    <property type="match status" value="1"/>
</dbReference>
<protein>
    <submittedName>
        <fullName evidence="2">Enzyme related to lactoylglutathione lyase</fullName>
    </submittedName>
</protein>